<evidence type="ECO:0000256" key="3">
    <source>
        <dbReference type="ARBA" id="ARBA00023004"/>
    </source>
</evidence>
<evidence type="ECO:0000313" key="8">
    <source>
        <dbReference type="Proteomes" id="UP000501991"/>
    </source>
</evidence>
<keyword evidence="3 4" id="KW-0408">Iron</keyword>
<keyword evidence="5" id="KW-0732">Signal</keyword>
<dbReference type="Proteomes" id="UP000501991">
    <property type="component" value="Chromosome"/>
</dbReference>
<dbReference type="Gene3D" id="1.10.760.10">
    <property type="entry name" value="Cytochrome c-like domain"/>
    <property type="match status" value="1"/>
</dbReference>
<evidence type="ECO:0000313" key="7">
    <source>
        <dbReference type="EMBL" id="QID19102.1"/>
    </source>
</evidence>
<dbReference type="InterPro" id="IPR051200">
    <property type="entry name" value="Host-pathogen_enzymatic-act"/>
</dbReference>
<feature type="domain" description="Cytochrome c" evidence="6">
    <location>
        <begin position="23"/>
        <end position="101"/>
    </location>
</feature>
<dbReference type="SUPFAM" id="SSF51004">
    <property type="entry name" value="C-terminal (heme d1) domain of cytochrome cd1-nitrite reductase"/>
    <property type="match status" value="1"/>
</dbReference>
<accession>A0A6C1B5W2</accession>
<evidence type="ECO:0000256" key="1">
    <source>
        <dbReference type="ARBA" id="ARBA00022617"/>
    </source>
</evidence>
<evidence type="ECO:0000256" key="4">
    <source>
        <dbReference type="PROSITE-ProRule" id="PRU00433"/>
    </source>
</evidence>
<dbReference type="PROSITE" id="PS51007">
    <property type="entry name" value="CYTC"/>
    <property type="match status" value="1"/>
</dbReference>
<evidence type="ECO:0000259" key="6">
    <source>
        <dbReference type="PROSITE" id="PS51007"/>
    </source>
</evidence>
<dbReference type="Pfam" id="PF02239">
    <property type="entry name" value="Cytochrom_D1"/>
    <property type="match status" value="1"/>
</dbReference>
<gene>
    <name evidence="7" type="ORF">G3580_16650</name>
</gene>
<dbReference type="Pfam" id="PF13442">
    <property type="entry name" value="Cytochrome_CBB3"/>
    <property type="match status" value="1"/>
</dbReference>
<dbReference type="AlphaFoldDB" id="A0A6C1B5W2"/>
<reference evidence="7 8" key="1">
    <citation type="submission" date="2020-02" db="EMBL/GenBank/DDBJ databases">
        <title>Nitrogenibacter mangrovi gen. nov., sp. nov. isolated from mangrove sediment, a denitrifying betaproteobacterium.</title>
        <authorList>
            <person name="Liao H."/>
            <person name="Tian Y."/>
        </authorList>
    </citation>
    <scope>NUCLEOTIDE SEQUENCE [LARGE SCALE GENOMIC DNA]</scope>
    <source>
        <strain evidence="7 8">M9-3-2</strain>
    </source>
</reference>
<keyword evidence="2 4" id="KW-0479">Metal-binding</keyword>
<dbReference type="InterPro" id="IPR036909">
    <property type="entry name" value="Cyt_c-like_dom_sf"/>
</dbReference>
<dbReference type="GO" id="GO:0009055">
    <property type="term" value="F:electron transfer activity"/>
    <property type="evidence" value="ECO:0007669"/>
    <property type="project" value="InterPro"/>
</dbReference>
<dbReference type="CDD" id="cd20777">
    <property type="entry name" value="8prop_heme-binding_NirN"/>
    <property type="match status" value="1"/>
</dbReference>
<dbReference type="EMBL" id="CP048836">
    <property type="protein sequence ID" value="QID19102.1"/>
    <property type="molecule type" value="Genomic_DNA"/>
</dbReference>
<dbReference type="Gene3D" id="2.140.10.20">
    <property type="entry name" value="C-terminal (heme d1) domain of cytochrome cd1-nitrite reductase"/>
    <property type="match status" value="1"/>
</dbReference>
<organism evidence="7 8">
    <name type="scientific">Nitrogeniibacter mangrovi</name>
    <dbReference type="NCBI Taxonomy" id="2016596"/>
    <lineage>
        <taxon>Bacteria</taxon>
        <taxon>Pseudomonadati</taxon>
        <taxon>Pseudomonadota</taxon>
        <taxon>Betaproteobacteria</taxon>
        <taxon>Rhodocyclales</taxon>
        <taxon>Zoogloeaceae</taxon>
        <taxon>Nitrogeniibacter</taxon>
    </lineage>
</organism>
<keyword evidence="8" id="KW-1185">Reference proteome</keyword>
<dbReference type="KEGG" id="azq:G3580_16650"/>
<dbReference type="InterPro" id="IPR011048">
    <property type="entry name" value="Haem_d1_sf"/>
</dbReference>
<sequence length="519" mass="57990">MQTLIHVVVLVAISVFAAFAKAEAPADPAALFAQHCARCHGADRLGQMGPALLPENLARLKPAAARTVIAEGRTATQMPAFGQVLSGEQIDALAKWIYTDTGEIPPWGEDRIRASRIVHVDDTRLPNKPVFDADPLNVFLVVEQGDHHVSVLDGDKMERIHRFASRYALHGGPKFTADGRFVYFASRDGWITKYDIWNLTPVVEVRAGINTRNVAVSEDGKVVAVANYLPRTLVLLDGELNLLKVIEVKDKDGKKSSRVSAVYDAAPRKSFVAALKDVPEVWEISYDPKAEPIAAGYVHDYQYQEGGFIPGYLNPRRTVLDDVLDDFFFTQDYTEVMGTARKTRRGQVVNLDIRRKVADLDISGMPHLGSGITWHWHGRTVMASPNLKEGKISIIDMADWKVLKEVKTLGPGFFMRSHEKSRYAWIDSMMSPSHHDTLQILDKETFEIVGQVREPGKTLAHVEFDRNGRYVIASLMEQDGAIIFYDASTWKEIKRLPASKPIGKYNVFNKTRLSEGTSH</sequence>
<dbReference type="PANTHER" id="PTHR47197">
    <property type="entry name" value="PROTEIN NIRF"/>
    <property type="match status" value="1"/>
</dbReference>
<evidence type="ECO:0000256" key="2">
    <source>
        <dbReference type="ARBA" id="ARBA00022723"/>
    </source>
</evidence>
<protein>
    <submittedName>
        <fullName evidence="7">Cytochrome C oxidase Cbb3</fullName>
    </submittedName>
</protein>
<dbReference type="RefSeq" id="WP_173767388.1">
    <property type="nucleotide sequence ID" value="NZ_CP048836.1"/>
</dbReference>
<evidence type="ECO:0000256" key="5">
    <source>
        <dbReference type="SAM" id="SignalP"/>
    </source>
</evidence>
<dbReference type="SUPFAM" id="SSF46626">
    <property type="entry name" value="Cytochrome c"/>
    <property type="match status" value="1"/>
</dbReference>
<name>A0A6C1B5W2_9RHOO</name>
<feature type="signal peptide" evidence="5">
    <location>
        <begin position="1"/>
        <end position="20"/>
    </location>
</feature>
<keyword evidence="1 4" id="KW-0349">Heme</keyword>
<dbReference type="GO" id="GO:0046872">
    <property type="term" value="F:metal ion binding"/>
    <property type="evidence" value="ECO:0007669"/>
    <property type="project" value="UniProtKB-KW"/>
</dbReference>
<proteinExistence type="predicted"/>
<dbReference type="InterPro" id="IPR009056">
    <property type="entry name" value="Cyt_c-like_dom"/>
</dbReference>
<dbReference type="GO" id="GO:0020037">
    <property type="term" value="F:heme binding"/>
    <property type="evidence" value="ECO:0007669"/>
    <property type="project" value="InterPro"/>
</dbReference>
<feature type="chain" id="PRO_5025435435" evidence="5">
    <location>
        <begin position="21"/>
        <end position="519"/>
    </location>
</feature>
<dbReference type="InterPro" id="IPR003143">
    <property type="entry name" value="Cyt_cd1_C_sf"/>
</dbReference>
<dbReference type="PANTHER" id="PTHR47197:SF3">
    <property type="entry name" value="DIHYDRO-HEME D1 DEHYDROGENASE"/>
    <property type="match status" value="1"/>
</dbReference>